<dbReference type="OrthoDB" id="5982505at2759"/>
<evidence type="ECO:0000313" key="6">
    <source>
        <dbReference type="EMBL" id="KAJ7378657.1"/>
    </source>
</evidence>
<organism evidence="6 7">
    <name type="scientific">Desmophyllum pertusum</name>
    <dbReference type="NCBI Taxonomy" id="174260"/>
    <lineage>
        <taxon>Eukaryota</taxon>
        <taxon>Metazoa</taxon>
        <taxon>Cnidaria</taxon>
        <taxon>Anthozoa</taxon>
        <taxon>Hexacorallia</taxon>
        <taxon>Scleractinia</taxon>
        <taxon>Caryophylliina</taxon>
        <taxon>Caryophylliidae</taxon>
        <taxon>Desmophyllum</taxon>
    </lineage>
</organism>
<dbReference type="CDD" id="cd00041">
    <property type="entry name" value="CUB"/>
    <property type="match status" value="2"/>
</dbReference>
<evidence type="ECO:0000256" key="1">
    <source>
        <dbReference type="ARBA" id="ARBA00022737"/>
    </source>
</evidence>
<feature type="domain" description="CUB" evidence="5">
    <location>
        <begin position="37"/>
        <end position="159"/>
    </location>
</feature>
<dbReference type="InterPro" id="IPR035914">
    <property type="entry name" value="Sperma_CUB_dom_sf"/>
</dbReference>
<dbReference type="PANTHER" id="PTHR24251">
    <property type="entry name" value="OVOCHYMASE-RELATED"/>
    <property type="match status" value="1"/>
</dbReference>
<evidence type="ECO:0000313" key="7">
    <source>
        <dbReference type="Proteomes" id="UP001163046"/>
    </source>
</evidence>
<protein>
    <submittedName>
        <fullName evidence="6">CUB and sushi domain-containing protein 1</fullName>
    </submittedName>
</protein>
<gene>
    <name evidence="6" type="primary">CSMD1_2</name>
    <name evidence="6" type="ORF">OS493_021959</name>
</gene>
<comment type="caution">
    <text evidence="6">The sequence shown here is derived from an EMBL/GenBank/DDBJ whole genome shotgun (WGS) entry which is preliminary data.</text>
</comment>
<proteinExistence type="predicted"/>
<keyword evidence="2" id="KW-1015">Disulfide bond</keyword>
<dbReference type="Gene3D" id="2.60.120.290">
    <property type="entry name" value="Spermadhesin, CUB domain"/>
    <property type="match status" value="2"/>
</dbReference>
<comment type="caution">
    <text evidence="3">Lacks conserved residue(s) required for the propagation of feature annotation.</text>
</comment>
<accession>A0A9X0CWK5</accession>
<keyword evidence="7" id="KW-1185">Reference proteome</keyword>
<feature type="region of interest" description="Disordered" evidence="4">
    <location>
        <begin position="1"/>
        <end position="44"/>
    </location>
</feature>
<dbReference type="SMART" id="SM00042">
    <property type="entry name" value="CUB"/>
    <property type="match status" value="2"/>
</dbReference>
<dbReference type="SUPFAM" id="SSF49854">
    <property type="entry name" value="Spermadhesin, CUB domain"/>
    <property type="match status" value="2"/>
</dbReference>
<feature type="compositionally biased region" description="Low complexity" evidence="4">
    <location>
        <begin position="32"/>
        <end position="44"/>
    </location>
</feature>
<evidence type="ECO:0000259" key="5">
    <source>
        <dbReference type="PROSITE" id="PS01180"/>
    </source>
</evidence>
<dbReference type="InterPro" id="IPR000859">
    <property type="entry name" value="CUB_dom"/>
</dbReference>
<dbReference type="AlphaFoldDB" id="A0A9X0CWK5"/>
<reference evidence="6" key="1">
    <citation type="submission" date="2023-01" db="EMBL/GenBank/DDBJ databases">
        <title>Genome assembly of the deep-sea coral Lophelia pertusa.</title>
        <authorList>
            <person name="Herrera S."/>
            <person name="Cordes E."/>
        </authorList>
    </citation>
    <scope>NUCLEOTIDE SEQUENCE</scope>
    <source>
        <strain evidence="6">USNM1676648</strain>
        <tissue evidence="6">Polyp</tissue>
    </source>
</reference>
<name>A0A9X0CWK5_9CNID</name>
<feature type="domain" description="CUB" evidence="5">
    <location>
        <begin position="163"/>
        <end position="286"/>
    </location>
</feature>
<dbReference type="EMBL" id="MU826364">
    <property type="protein sequence ID" value="KAJ7378657.1"/>
    <property type="molecule type" value="Genomic_DNA"/>
</dbReference>
<dbReference type="Pfam" id="PF00431">
    <property type="entry name" value="CUB"/>
    <property type="match status" value="2"/>
</dbReference>
<dbReference type="PROSITE" id="PS01180">
    <property type="entry name" value="CUB"/>
    <property type="match status" value="2"/>
</dbReference>
<keyword evidence="1" id="KW-0677">Repeat</keyword>
<sequence>MQVAANGTLPPPTMQPGNSTYPPVSTNPPWVTTSPPNGNSTNPPWVTTSPPNACGSIQFNQLTSPGYPFNNYPNNLNCTNWIHIPHGYAMRINFVFFRVACRFGYDYLKITNERSQSFGTFCGMNRPSDVIVTGHYVRFIFHTDSFETDLGFKLTLYLVGNISGNASTPTPYTTYPPYNPCGSIQFNQLTSPGYPFNNYPNNLNCTNWIHIPHGYAMRINFVFFRVACSFGYDYLKITNERSQSFGTFCGMNRPSDVIVTGHYVRFIFHTDSFETNSGFNLTLYPVVISGNASTPAPYTTYPPYNSTATPSQDPQSKLRSNLNTLQGIIDEMNNIVNNELSGNVSVRDYKARVKRALTDVHAAVKSGGRQKRDVMRTMMIDQLENKAADMMKQLETKEARYKKRAMMKKKLDMLAPRKA</sequence>
<evidence type="ECO:0000256" key="3">
    <source>
        <dbReference type="PROSITE-ProRule" id="PRU00059"/>
    </source>
</evidence>
<evidence type="ECO:0000256" key="2">
    <source>
        <dbReference type="ARBA" id="ARBA00023157"/>
    </source>
</evidence>
<dbReference type="Proteomes" id="UP001163046">
    <property type="component" value="Unassembled WGS sequence"/>
</dbReference>
<evidence type="ECO:0000256" key="4">
    <source>
        <dbReference type="SAM" id="MobiDB-lite"/>
    </source>
</evidence>
<feature type="compositionally biased region" description="Polar residues" evidence="4">
    <location>
        <begin position="15"/>
        <end position="31"/>
    </location>
</feature>